<organism evidence="1">
    <name type="scientific">Anguilla anguilla</name>
    <name type="common">European freshwater eel</name>
    <name type="synonym">Muraena anguilla</name>
    <dbReference type="NCBI Taxonomy" id="7936"/>
    <lineage>
        <taxon>Eukaryota</taxon>
        <taxon>Metazoa</taxon>
        <taxon>Chordata</taxon>
        <taxon>Craniata</taxon>
        <taxon>Vertebrata</taxon>
        <taxon>Euteleostomi</taxon>
        <taxon>Actinopterygii</taxon>
        <taxon>Neopterygii</taxon>
        <taxon>Teleostei</taxon>
        <taxon>Anguilliformes</taxon>
        <taxon>Anguillidae</taxon>
        <taxon>Anguilla</taxon>
    </lineage>
</organism>
<name>A0A0E9PT49_ANGAN</name>
<accession>A0A0E9PT49</accession>
<evidence type="ECO:0000313" key="1">
    <source>
        <dbReference type="EMBL" id="JAH07791.1"/>
    </source>
</evidence>
<protein>
    <submittedName>
        <fullName evidence="1">Uncharacterized protein</fullName>
    </submittedName>
</protein>
<proteinExistence type="predicted"/>
<dbReference type="AlphaFoldDB" id="A0A0E9PT49"/>
<sequence>MGAVLGAFSVANWVSELVH</sequence>
<reference evidence="1" key="1">
    <citation type="submission" date="2014-11" db="EMBL/GenBank/DDBJ databases">
        <authorList>
            <person name="Amaro Gonzalez C."/>
        </authorList>
    </citation>
    <scope>NUCLEOTIDE SEQUENCE</scope>
</reference>
<reference evidence="1" key="2">
    <citation type="journal article" date="2015" name="Fish Shellfish Immunol.">
        <title>Early steps in the European eel (Anguilla anguilla)-Vibrio vulnificus interaction in the gills: Role of the RtxA13 toxin.</title>
        <authorList>
            <person name="Callol A."/>
            <person name="Pajuelo D."/>
            <person name="Ebbesson L."/>
            <person name="Teles M."/>
            <person name="MacKenzie S."/>
            <person name="Amaro C."/>
        </authorList>
    </citation>
    <scope>NUCLEOTIDE SEQUENCE</scope>
</reference>
<dbReference type="EMBL" id="GBXM01100786">
    <property type="protein sequence ID" value="JAH07791.1"/>
    <property type="molecule type" value="Transcribed_RNA"/>
</dbReference>